<dbReference type="RefSeq" id="XP_024586023.1">
    <property type="nucleotide sequence ID" value="XM_024720866.1"/>
</dbReference>
<feature type="transmembrane region" description="Helical" evidence="6">
    <location>
        <begin position="127"/>
        <end position="148"/>
    </location>
</feature>
<protein>
    <recommendedName>
        <fullName evidence="7">MARVEL domain-containing protein</fullName>
    </recommendedName>
</protein>
<dbReference type="Pfam" id="PF01284">
    <property type="entry name" value="MARVEL"/>
    <property type="match status" value="1"/>
</dbReference>
<evidence type="ECO:0000313" key="9">
    <source>
        <dbReference type="Proteomes" id="UP000054928"/>
    </source>
</evidence>
<evidence type="ECO:0000256" key="4">
    <source>
        <dbReference type="ARBA" id="ARBA00023136"/>
    </source>
</evidence>
<feature type="transmembrane region" description="Helical" evidence="6">
    <location>
        <begin position="56"/>
        <end position="76"/>
    </location>
</feature>
<keyword evidence="2 6" id="KW-0812">Transmembrane</keyword>
<feature type="compositionally biased region" description="Basic and acidic residues" evidence="5">
    <location>
        <begin position="354"/>
        <end position="367"/>
    </location>
</feature>
<evidence type="ECO:0000256" key="1">
    <source>
        <dbReference type="ARBA" id="ARBA00004141"/>
    </source>
</evidence>
<dbReference type="InterPro" id="IPR008253">
    <property type="entry name" value="Marvel"/>
</dbReference>
<evidence type="ECO:0000256" key="2">
    <source>
        <dbReference type="ARBA" id="ARBA00022692"/>
    </source>
</evidence>
<keyword evidence="9" id="KW-1185">Reference proteome</keyword>
<dbReference type="PANTHER" id="PTHR28165:SF1">
    <property type="entry name" value="NON-CLASSICAL EXPORT PROTEIN 2-RELATED"/>
    <property type="match status" value="1"/>
</dbReference>
<feature type="transmembrane region" description="Helical" evidence="6">
    <location>
        <begin position="330"/>
        <end position="350"/>
    </location>
</feature>
<evidence type="ECO:0000313" key="8">
    <source>
        <dbReference type="EMBL" id="CEG49654.1"/>
    </source>
</evidence>
<dbReference type="Proteomes" id="UP000054928">
    <property type="component" value="Unassembled WGS sequence"/>
</dbReference>
<proteinExistence type="predicted"/>
<dbReference type="EMBL" id="CCYD01003090">
    <property type="protein sequence ID" value="CEG49654.1"/>
    <property type="molecule type" value="Genomic_DNA"/>
</dbReference>
<dbReference type="GeneID" id="36402461"/>
<dbReference type="PANTHER" id="PTHR28165">
    <property type="entry name" value="NON-CLASSICAL EXPORT PROTEIN 2-RELATED"/>
    <property type="match status" value="1"/>
</dbReference>
<dbReference type="AlphaFoldDB" id="A0A0P1B6F1"/>
<feature type="domain" description="MARVEL" evidence="7">
    <location>
        <begin position="11"/>
        <end position="145"/>
    </location>
</feature>
<feature type="region of interest" description="Disordered" evidence="5">
    <location>
        <begin position="354"/>
        <end position="390"/>
    </location>
</feature>
<dbReference type="OMA" id="DYHAEST"/>
<feature type="transmembrane region" description="Helical" evidence="6">
    <location>
        <begin position="257"/>
        <end position="279"/>
    </location>
</feature>
<dbReference type="OrthoDB" id="156720at2759"/>
<evidence type="ECO:0000256" key="6">
    <source>
        <dbReference type="SAM" id="Phobius"/>
    </source>
</evidence>
<feature type="transmembrane region" description="Helical" evidence="6">
    <location>
        <begin position="88"/>
        <end position="107"/>
    </location>
</feature>
<keyword evidence="4 6" id="KW-0472">Membrane</keyword>
<dbReference type="GO" id="GO:0016020">
    <property type="term" value="C:membrane"/>
    <property type="evidence" value="ECO:0007669"/>
    <property type="project" value="UniProtKB-SubCell"/>
</dbReference>
<evidence type="ECO:0000256" key="5">
    <source>
        <dbReference type="SAM" id="MobiDB-lite"/>
    </source>
</evidence>
<comment type="subcellular location">
    <subcellularLocation>
        <location evidence="1">Membrane</location>
        <topology evidence="1">Multi-pass membrane protein</topology>
    </subcellularLocation>
</comment>
<evidence type="ECO:0000256" key="3">
    <source>
        <dbReference type="ARBA" id="ARBA00022989"/>
    </source>
</evidence>
<sequence>MARGNSMRWGRALLRFLDFALSLVALATLSRAFVGASYYGYSSMLGSRAATYATLMTYTGMVVGLFFLLFMELFRFFPRPTPHLFEQLIDLLLAAMLVVAGIVLVVSDYVSNCSVYGYMLRCNHMKTAVVFTFLASFSYFVTFLLDCCESFMGSRRHNGSDLDEAGHAVDYHAESTPTGISTPKDTSNRVKETFYHLSVEFVFFFLEIIPSQVSSHRKLFCCSLIAYIALRTAGVSYQNTTGGQTVQVVVSSSAMSFARIINFLAFVYAFAFLVFIEWLRLCIQPVHYCERVMDMVLFVSLATASLFLLLSGVTLHCHGRFNHFVRCGSIYLAVAASVLSTLAFLGVTMIGSREDGPRQNPDDRNPETYEQQSTPRTGATPVPIVTEQPA</sequence>
<feature type="compositionally biased region" description="Polar residues" evidence="5">
    <location>
        <begin position="368"/>
        <end position="377"/>
    </location>
</feature>
<feature type="transmembrane region" description="Helical" evidence="6">
    <location>
        <begin position="291"/>
        <end position="310"/>
    </location>
</feature>
<name>A0A0P1B6F1_PLAHL</name>
<evidence type="ECO:0000259" key="7">
    <source>
        <dbReference type="Pfam" id="PF01284"/>
    </source>
</evidence>
<organism evidence="8 9">
    <name type="scientific">Plasmopara halstedii</name>
    <name type="common">Downy mildew of sunflower</name>
    <dbReference type="NCBI Taxonomy" id="4781"/>
    <lineage>
        <taxon>Eukaryota</taxon>
        <taxon>Sar</taxon>
        <taxon>Stramenopiles</taxon>
        <taxon>Oomycota</taxon>
        <taxon>Peronosporomycetes</taxon>
        <taxon>Peronosporales</taxon>
        <taxon>Peronosporaceae</taxon>
        <taxon>Plasmopara</taxon>
    </lineage>
</organism>
<accession>A0A0P1B6F1</accession>
<reference evidence="9" key="1">
    <citation type="submission" date="2014-09" db="EMBL/GenBank/DDBJ databases">
        <authorList>
            <person name="Sharma Rahul"/>
            <person name="Thines Marco"/>
        </authorList>
    </citation>
    <scope>NUCLEOTIDE SEQUENCE [LARGE SCALE GENOMIC DNA]</scope>
</reference>
<dbReference type="InterPro" id="IPR052649">
    <property type="entry name" value="NCE102-like"/>
</dbReference>
<keyword evidence="3 6" id="KW-1133">Transmembrane helix</keyword>